<gene>
    <name evidence="2" type="ORF">MM50RIKEN_19460</name>
</gene>
<name>A0A810QCC4_9FIRM</name>
<dbReference type="InterPro" id="IPR023833">
    <property type="entry name" value="Signal_pept_SipW-depend-type"/>
</dbReference>
<dbReference type="InterPro" id="IPR011050">
    <property type="entry name" value="Pectin_lyase_fold/virulence"/>
</dbReference>
<evidence type="ECO:0000256" key="1">
    <source>
        <dbReference type="SAM" id="SignalP"/>
    </source>
</evidence>
<dbReference type="Pfam" id="PF12389">
    <property type="entry name" value="Peptidase_M73"/>
    <property type="match status" value="1"/>
</dbReference>
<dbReference type="Gene3D" id="2.160.20.110">
    <property type="match status" value="1"/>
</dbReference>
<feature type="signal peptide" evidence="1">
    <location>
        <begin position="1"/>
        <end position="31"/>
    </location>
</feature>
<dbReference type="EMBL" id="AP023418">
    <property type="protein sequence ID" value="BCK82183.1"/>
    <property type="molecule type" value="Genomic_DNA"/>
</dbReference>
<dbReference type="NCBIfam" id="TIGR04088">
    <property type="entry name" value="cognate_SipW"/>
    <property type="match status" value="1"/>
</dbReference>
<proteinExistence type="predicted"/>
<feature type="chain" id="PRO_5032931588" evidence="1">
    <location>
        <begin position="32"/>
        <end position="645"/>
    </location>
</feature>
<evidence type="ECO:0000313" key="2">
    <source>
        <dbReference type="EMBL" id="BCK82183.1"/>
    </source>
</evidence>
<dbReference type="Proteomes" id="UP000681035">
    <property type="component" value="Chromosome"/>
</dbReference>
<dbReference type="SUPFAM" id="SSF51126">
    <property type="entry name" value="Pectin lyase-like"/>
    <property type="match status" value="1"/>
</dbReference>
<dbReference type="KEGG" id="vcop:MM50RIKEN_19460"/>
<keyword evidence="1" id="KW-0732">Signal</keyword>
<dbReference type="AlphaFoldDB" id="A0A810QCC4"/>
<dbReference type="RefSeq" id="WP_213540765.1">
    <property type="nucleotide sequence ID" value="NZ_AP023418.1"/>
</dbReference>
<evidence type="ECO:0000313" key="3">
    <source>
        <dbReference type="Proteomes" id="UP000681035"/>
    </source>
</evidence>
<keyword evidence="3" id="KW-1185">Reference proteome</keyword>
<dbReference type="InterPro" id="IPR022121">
    <property type="entry name" value="Peptidase_M73_camelysin"/>
</dbReference>
<organism evidence="2 3">
    <name type="scientific">Vescimonas coprocola</name>
    <dbReference type="NCBI Taxonomy" id="2714355"/>
    <lineage>
        <taxon>Bacteria</taxon>
        <taxon>Bacillati</taxon>
        <taxon>Bacillota</taxon>
        <taxon>Clostridia</taxon>
        <taxon>Eubacteriales</taxon>
        <taxon>Oscillospiraceae</taxon>
        <taxon>Vescimonas</taxon>
    </lineage>
</organism>
<protein>
    <submittedName>
        <fullName evidence="2">Uncharacterized protein</fullName>
    </submittedName>
</protein>
<sequence length="645" mass="69151">MTNRKSTKRALLGSVMAMVLCLAMLVGATFAWFTDTASTNVNKIQAGNLDVVLEMQNADGKWVSAEGKTLDFVKAADAKGEAILWEPGCTYELPALRIRNNGNLALKYKVIITGINGSAKLNTVIDWTIGDVAMGAEQHLAAGESNAFTIKGHMWESAGNEYMNESIDGIAITVVATQDTVESDSFNNTYDANATYPVVAVGDVNTDGDTVLKDKEENHTIQVTVPAGALDEGVQSLKLEVVKSATPAGVKVASTESSQSYEVTMKDQSGNAVSTNGTLMTVEMNVGKNRTALKLYHNGEKMTKDNGALTDAADHYVYDAATGYVTMKVSHFSPFTAVFARDYWTDHAADGYATPVDTANKVVTVASAEELALFAKEVTDDGKNYSGYTLNLANDVDLGEYLWKPINGYNRLSGIVVNGNGHTIRNMKVRGCTNSSDRSVYGAGFIGDINGAVTVKDIAFDGADVYFVNDAKPQFAGNVGGVVLGYTYGTTLFENVSVTNSSIWGYGKIGILLGMGADPGVKVTFKGCVSKNNTIHAAYDMGGLAGMIQRGNGVDNASVENCTVENITVDYYEECVDVQGKATLKENDKNGADVIKEVSGKYWVNGGYYWGGYADYYVSYGDSSYDAPVEGYRMRLANSEYCVNK</sequence>
<accession>A0A810QCC4</accession>
<reference evidence="2" key="1">
    <citation type="submission" date="2020-09" db="EMBL/GenBank/DDBJ databases">
        <title>New species isolated from human feces.</title>
        <authorList>
            <person name="Kitahara M."/>
            <person name="Shigeno Y."/>
            <person name="Shime M."/>
            <person name="Matsumoto Y."/>
            <person name="Nakamura S."/>
            <person name="Motooka D."/>
            <person name="Fukuoka S."/>
            <person name="Nishikawa H."/>
            <person name="Benno Y."/>
        </authorList>
    </citation>
    <scope>NUCLEOTIDE SEQUENCE</scope>
    <source>
        <strain evidence="2">MM50</strain>
    </source>
</reference>